<evidence type="ECO:0000313" key="3">
    <source>
        <dbReference type="EMBL" id="AMG74267.1"/>
    </source>
</evidence>
<sequence length="290" mass="29911">MTDKRLCRRLGIIGTGRVAHALMLALAPYADRPPLVWGRSREQAEALAREAAGAAATDLREIAEACDLIVIAVADDAVAAIAAGLARDLAPPHAPFVFHVSGRSGAAILDPLAAAGAQIAAIHPVMTFTGNPRAEIERMAAAHFAVTVSDPATLPRARGVIERLGGTAVEIDEAQRTLYHAALCHAANHLVTLLAGASQALRTAGADAPEAMLAPLVRAALENSLAHGFSALSGPLLRGDGDTIARHLAAIDADCPGLGAPYRAMARATLDEMERDGLAAASPAIRTLLN</sequence>
<dbReference type="Pfam" id="PF10728">
    <property type="entry name" value="DUF2520"/>
    <property type="match status" value="1"/>
</dbReference>
<dbReference type="InterPro" id="IPR018931">
    <property type="entry name" value="DUF2520"/>
</dbReference>
<gene>
    <name evidence="3" type="ORF">SGRAN_1890</name>
</gene>
<evidence type="ECO:0000313" key="4">
    <source>
        <dbReference type="Proteomes" id="UP000058599"/>
    </source>
</evidence>
<evidence type="ECO:0000259" key="1">
    <source>
        <dbReference type="Pfam" id="PF10727"/>
    </source>
</evidence>
<feature type="domain" description="DUF2520" evidence="2">
    <location>
        <begin position="143"/>
        <end position="269"/>
    </location>
</feature>
<dbReference type="GO" id="GO:0008677">
    <property type="term" value="F:2-dehydropantoate 2-reductase activity"/>
    <property type="evidence" value="ECO:0007669"/>
    <property type="project" value="UniProtKB-EC"/>
</dbReference>
<dbReference type="Gene3D" id="1.10.1040.20">
    <property type="entry name" value="ProC-like, C-terminal domain"/>
    <property type="match status" value="1"/>
</dbReference>
<dbReference type="Pfam" id="PF10727">
    <property type="entry name" value="Rossmann-like"/>
    <property type="match status" value="1"/>
</dbReference>
<protein>
    <submittedName>
        <fullName evidence="3">NADH-ubiquinone oxidoreductase</fullName>
        <ecNumber evidence="3">1.1.1.169</ecNumber>
    </submittedName>
</protein>
<name>A0AA86GMQ8_9SPHN</name>
<dbReference type="SUPFAM" id="SSF51735">
    <property type="entry name" value="NAD(P)-binding Rossmann-fold domains"/>
    <property type="match status" value="1"/>
</dbReference>
<dbReference type="PANTHER" id="PTHR40459:SF1">
    <property type="entry name" value="CONSERVED HYPOTHETICAL ALANINE AND LEUCINE RICH PROTEIN"/>
    <property type="match status" value="1"/>
</dbReference>
<accession>A0AA86GMQ8</accession>
<dbReference type="EC" id="1.1.1.169" evidence="3"/>
<feature type="domain" description="Putative oxidoreductase/dehydrogenase Rossmann-like" evidence="1">
    <location>
        <begin position="9"/>
        <end position="124"/>
    </location>
</feature>
<dbReference type="InterPro" id="IPR037108">
    <property type="entry name" value="TM1727-like_C_sf"/>
</dbReference>
<dbReference type="AlphaFoldDB" id="A0AA86GMQ8"/>
<dbReference type="RefSeq" id="WP_067182988.1">
    <property type="nucleotide sequence ID" value="NZ_CP012199.1"/>
</dbReference>
<dbReference type="InterPro" id="IPR019665">
    <property type="entry name" value="OxRdtase/DH_put_Rossmann_dom"/>
</dbReference>
<dbReference type="KEGG" id="sgi:SGRAN_1890"/>
<organism evidence="3 4">
    <name type="scientific">Sphingopyxis granuli</name>
    <dbReference type="NCBI Taxonomy" id="267128"/>
    <lineage>
        <taxon>Bacteria</taxon>
        <taxon>Pseudomonadati</taxon>
        <taxon>Pseudomonadota</taxon>
        <taxon>Alphaproteobacteria</taxon>
        <taxon>Sphingomonadales</taxon>
        <taxon>Sphingomonadaceae</taxon>
        <taxon>Sphingopyxis</taxon>
    </lineage>
</organism>
<dbReference type="Gene3D" id="3.40.50.720">
    <property type="entry name" value="NAD(P)-binding Rossmann-like Domain"/>
    <property type="match status" value="1"/>
</dbReference>
<keyword evidence="3" id="KW-0560">Oxidoreductase</keyword>
<dbReference type="EMBL" id="CP012199">
    <property type="protein sequence ID" value="AMG74267.1"/>
    <property type="molecule type" value="Genomic_DNA"/>
</dbReference>
<dbReference type="Proteomes" id="UP000058599">
    <property type="component" value="Chromosome"/>
</dbReference>
<keyword evidence="4" id="KW-1185">Reference proteome</keyword>
<dbReference type="InterPro" id="IPR008927">
    <property type="entry name" value="6-PGluconate_DH-like_C_sf"/>
</dbReference>
<evidence type="ECO:0000259" key="2">
    <source>
        <dbReference type="Pfam" id="PF10728"/>
    </source>
</evidence>
<dbReference type="SUPFAM" id="SSF48179">
    <property type="entry name" value="6-phosphogluconate dehydrogenase C-terminal domain-like"/>
    <property type="match status" value="1"/>
</dbReference>
<dbReference type="InterPro" id="IPR036291">
    <property type="entry name" value="NAD(P)-bd_dom_sf"/>
</dbReference>
<proteinExistence type="predicted"/>
<dbReference type="PANTHER" id="PTHR40459">
    <property type="entry name" value="CONSERVED HYPOTHETICAL ALANINE AND LEUCINE RICH PROTEIN"/>
    <property type="match status" value="1"/>
</dbReference>
<reference evidence="3 4" key="1">
    <citation type="journal article" date="2016" name="BMC Genomics">
        <title>Genomic analysis of the nitrate-respiring Sphingopyxis granuli (formerly Sphingomonas macrogoltabida) strain TFA.</title>
        <authorList>
            <person name="Garcia-Romero I."/>
            <person name="Perez-Pulido A.J."/>
            <person name="Gonzalez-Flores Y.E."/>
            <person name="Reyes-Ramirez F."/>
            <person name="Santero E."/>
            <person name="Floriano B."/>
        </authorList>
    </citation>
    <scope>NUCLEOTIDE SEQUENCE [LARGE SCALE GENOMIC DNA]</scope>
    <source>
        <strain evidence="3 4">TFA</strain>
    </source>
</reference>